<organism evidence="5 6">
    <name type="scientific">Chrysochromulina tobinii</name>
    <dbReference type="NCBI Taxonomy" id="1460289"/>
    <lineage>
        <taxon>Eukaryota</taxon>
        <taxon>Haptista</taxon>
        <taxon>Haptophyta</taxon>
        <taxon>Prymnesiophyceae</taxon>
        <taxon>Prymnesiales</taxon>
        <taxon>Chrysochromulinaceae</taxon>
        <taxon>Chrysochromulina</taxon>
    </lineage>
</organism>
<feature type="compositionally biased region" description="Pro residues" evidence="4">
    <location>
        <begin position="36"/>
        <end position="53"/>
    </location>
</feature>
<dbReference type="AlphaFoldDB" id="A0A0M0J4N7"/>
<dbReference type="InterPro" id="IPR029063">
    <property type="entry name" value="SAM-dependent_MTases_sf"/>
</dbReference>
<proteinExistence type="inferred from homology"/>
<protein>
    <submittedName>
        <fullName evidence="5">S-adenosylmethionine-dependent</fullName>
    </submittedName>
</protein>
<keyword evidence="6" id="KW-1185">Reference proteome</keyword>
<dbReference type="GO" id="GO:0032259">
    <property type="term" value="P:methylation"/>
    <property type="evidence" value="ECO:0007669"/>
    <property type="project" value="UniProtKB-KW"/>
</dbReference>
<comment type="caution">
    <text evidence="5">The sequence shown here is derived from an EMBL/GenBank/DDBJ whole genome shotgun (WGS) entry which is preliminary data.</text>
</comment>
<evidence type="ECO:0000313" key="5">
    <source>
        <dbReference type="EMBL" id="KOO21178.1"/>
    </source>
</evidence>
<reference evidence="6" key="1">
    <citation type="journal article" date="2015" name="PLoS Genet.">
        <title>Genome Sequence and Transcriptome Analyses of Chrysochromulina tobin: Metabolic Tools for Enhanced Algal Fitness in the Prominent Order Prymnesiales (Haptophyceae).</title>
        <authorList>
            <person name="Hovde B.T."/>
            <person name="Deodato C.R."/>
            <person name="Hunsperger H.M."/>
            <person name="Ryken S.A."/>
            <person name="Yost W."/>
            <person name="Jha R.K."/>
            <person name="Patterson J."/>
            <person name="Monnat R.J. Jr."/>
            <person name="Barlow S.B."/>
            <person name="Starkenburg S.R."/>
            <person name="Cattolico R.A."/>
        </authorList>
    </citation>
    <scope>NUCLEOTIDE SEQUENCE</scope>
    <source>
        <strain evidence="6">CCMP291</strain>
    </source>
</reference>
<evidence type="ECO:0000313" key="6">
    <source>
        <dbReference type="Proteomes" id="UP000037460"/>
    </source>
</evidence>
<sequence>MSDLLRLSGDGSGTRWGFRSDEEVRAGPEDHREPGTPNPVPARSPERPMPPDPEYGTSDYWERRYAERVDEQTFEWYGSFVALEDAIVAALPSTKALILHVGNGNSALPERLWACGYKWQHASDISPTVISRMAERTRDCEGLHWAVEDATCMPHAMETFDAIIDKGTYDALATGSYRERALVSEASLHADCD</sequence>
<evidence type="ECO:0000256" key="4">
    <source>
        <dbReference type="SAM" id="MobiDB-lite"/>
    </source>
</evidence>
<dbReference type="Proteomes" id="UP000037460">
    <property type="component" value="Unassembled WGS sequence"/>
</dbReference>
<dbReference type="EMBL" id="JWZX01003385">
    <property type="protein sequence ID" value="KOO21178.1"/>
    <property type="molecule type" value="Genomic_DNA"/>
</dbReference>
<accession>A0A0M0J4N7</accession>
<gene>
    <name evidence="5" type="ORF">Ctob_000087</name>
</gene>
<comment type="similarity">
    <text evidence="1">Belongs to the methyltransferase superfamily.</text>
</comment>
<keyword evidence="2" id="KW-0489">Methyltransferase</keyword>
<feature type="compositionally biased region" description="Basic and acidic residues" evidence="4">
    <location>
        <begin position="18"/>
        <end position="34"/>
    </location>
</feature>
<dbReference type="OrthoDB" id="411785at2759"/>
<dbReference type="InterPro" id="IPR051419">
    <property type="entry name" value="Lys/N-term_MeTrsfase_sf"/>
</dbReference>
<dbReference type="PANTHER" id="PTHR12176">
    <property type="entry name" value="SAM-DEPENDENT METHYLTRANSFERASE SUPERFAMILY PROTEIN"/>
    <property type="match status" value="1"/>
</dbReference>
<evidence type="ECO:0000256" key="1">
    <source>
        <dbReference type="ARBA" id="ARBA00008361"/>
    </source>
</evidence>
<feature type="region of interest" description="Disordered" evidence="4">
    <location>
        <begin position="1"/>
        <end position="58"/>
    </location>
</feature>
<evidence type="ECO:0000256" key="3">
    <source>
        <dbReference type="ARBA" id="ARBA00022679"/>
    </source>
</evidence>
<name>A0A0M0J4N7_9EUKA</name>
<evidence type="ECO:0000256" key="2">
    <source>
        <dbReference type="ARBA" id="ARBA00022603"/>
    </source>
</evidence>
<keyword evidence="3" id="KW-0808">Transferase</keyword>
<dbReference type="GO" id="GO:0008168">
    <property type="term" value="F:methyltransferase activity"/>
    <property type="evidence" value="ECO:0007669"/>
    <property type="project" value="UniProtKB-KW"/>
</dbReference>
<dbReference type="SUPFAM" id="SSF53335">
    <property type="entry name" value="S-adenosyl-L-methionine-dependent methyltransferases"/>
    <property type="match status" value="1"/>
</dbReference>
<dbReference type="Gene3D" id="3.40.50.150">
    <property type="entry name" value="Vaccinia Virus protein VP39"/>
    <property type="match status" value="1"/>
</dbReference>